<reference evidence="3" key="1">
    <citation type="submission" date="2016-10" db="EMBL/GenBank/DDBJ databases">
        <authorList>
            <person name="Varghese N."/>
            <person name="Submissions S."/>
        </authorList>
    </citation>
    <scope>NUCLEOTIDE SEQUENCE [LARGE SCALE GENOMIC DNA]</scope>
    <source>
        <strain evidence="3">DSM 17044</strain>
    </source>
</reference>
<evidence type="ECO:0000313" key="3">
    <source>
        <dbReference type="Proteomes" id="UP000182719"/>
    </source>
</evidence>
<name>A0A1H7UGT7_STIAU</name>
<dbReference type="InterPro" id="IPR017870">
    <property type="entry name" value="FeS_cluster_insertion_CS"/>
</dbReference>
<dbReference type="AlphaFoldDB" id="A0A1H7UGT7"/>
<dbReference type="OrthoDB" id="9801228at2"/>
<evidence type="ECO:0000259" key="1">
    <source>
        <dbReference type="Pfam" id="PF01521"/>
    </source>
</evidence>
<accession>A0A1H7UGT7</accession>
<keyword evidence="3" id="KW-1185">Reference proteome</keyword>
<dbReference type="GO" id="GO:0005506">
    <property type="term" value="F:iron ion binding"/>
    <property type="evidence" value="ECO:0007669"/>
    <property type="project" value="TreeGrafter"/>
</dbReference>
<dbReference type="InterPro" id="IPR035903">
    <property type="entry name" value="HesB-like_dom_sf"/>
</dbReference>
<dbReference type="InterPro" id="IPR000361">
    <property type="entry name" value="ATAP_core_dom"/>
</dbReference>
<dbReference type="SUPFAM" id="SSF89360">
    <property type="entry name" value="HesB-like domain"/>
    <property type="match status" value="1"/>
</dbReference>
<dbReference type="NCBIfam" id="TIGR00049">
    <property type="entry name" value="iron-sulfur cluster assembly accessory protein"/>
    <property type="match status" value="1"/>
</dbReference>
<sequence>MDTTTTPAPASLDVQATPLNPVRLSVAAVTQVKEVIKAQGFEGYFFSIRVVPAGCSGLGYDLNLVKEAKPNDHVWEQDGVRITTDALSSKYLLGTVVDFVTSVTGAGFKFENPNAKSSCGCGTSFTT</sequence>
<dbReference type="GO" id="GO:0051537">
    <property type="term" value="F:2 iron, 2 sulfur cluster binding"/>
    <property type="evidence" value="ECO:0007669"/>
    <property type="project" value="TreeGrafter"/>
</dbReference>
<dbReference type="Gene3D" id="2.60.300.12">
    <property type="entry name" value="HesB-like domain"/>
    <property type="match status" value="1"/>
</dbReference>
<dbReference type="PROSITE" id="PS01152">
    <property type="entry name" value="HESB"/>
    <property type="match status" value="1"/>
</dbReference>
<evidence type="ECO:0000313" key="2">
    <source>
        <dbReference type="EMBL" id="SEL95986.1"/>
    </source>
</evidence>
<dbReference type="GO" id="GO:0051539">
    <property type="term" value="F:4 iron, 4 sulfur cluster binding"/>
    <property type="evidence" value="ECO:0007669"/>
    <property type="project" value="TreeGrafter"/>
</dbReference>
<dbReference type="Proteomes" id="UP000182719">
    <property type="component" value="Unassembled WGS sequence"/>
</dbReference>
<gene>
    <name evidence="2" type="ORF">SAMN05444354_11039</name>
</gene>
<dbReference type="PANTHER" id="PTHR43011:SF1">
    <property type="entry name" value="IRON-SULFUR CLUSTER ASSEMBLY 2 HOMOLOG, MITOCHONDRIAL"/>
    <property type="match status" value="1"/>
</dbReference>
<feature type="domain" description="Core" evidence="1">
    <location>
        <begin position="24"/>
        <end position="122"/>
    </location>
</feature>
<proteinExistence type="predicted"/>
<dbReference type="PANTHER" id="PTHR43011">
    <property type="entry name" value="IRON-SULFUR CLUSTER ASSEMBLY 2 HOMOLOG, MITOCHONDRIAL"/>
    <property type="match status" value="1"/>
</dbReference>
<protein>
    <submittedName>
        <fullName evidence="2">Iron-sulfur cluster assembly accessory protein</fullName>
    </submittedName>
</protein>
<dbReference type="EMBL" id="FOAP01000010">
    <property type="protein sequence ID" value="SEL95986.1"/>
    <property type="molecule type" value="Genomic_DNA"/>
</dbReference>
<dbReference type="InterPro" id="IPR016092">
    <property type="entry name" value="ATAP"/>
</dbReference>
<dbReference type="GO" id="GO:0016226">
    <property type="term" value="P:iron-sulfur cluster assembly"/>
    <property type="evidence" value="ECO:0007669"/>
    <property type="project" value="InterPro"/>
</dbReference>
<organism evidence="2 3">
    <name type="scientific">Stigmatella aurantiaca</name>
    <dbReference type="NCBI Taxonomy" id="41"/>
    <lineage>
        <taxon>Bacteria</taxon>
        <taxon>Pseudomonadati</taxon>
        <taxon>Myxococcota</taxon>
        <taxon>Myxococcia</taxon>
        <taxon>Myxococcales</taxon>
        <taxon>Cystobacterineae</taxon>
        <taxon>Archangiaceae</taxon>
        <taxon>Stigmatella</taxon>
    </lineage>
</organism>
<dbReference type="Pfam" id="PF01521">
    <property type="entry name" value="Fe-S_biosyn"/>
    <property type="match status" value="1"/>
</dbReference>
<dbReference type="RefSeq" id="WP_075008020.1">
    <property type="nucleotide sequence ID" value="NZ_FOAP01000010.1"/>
</dbReference>